<proteinExistence type="predicted"/>
<gene>
    <name evidence="1" type="ORF">LEP1GSC063_0258</name>
</gene>
<dbReference type="EMBL" id="AHMU02000036">
    <property type="protein sequence ID" value="EMN22145.1"/>
    <property type="molecule type" value="Genomic_DNA"/>
</dbReference>
<evidence type="ECO:0000313" key="1">
    <source>
        <dbReference type="EMBL" id="EMN22145.1"/>
    </source>
</evidence>
<dbReference type="AlphaFoldDB" id="M6JRH4"/>
<accession>M6JRH4</accession>
<reference evidence="1 2" key="1">
    <citation type="submission" date="2013-01" db="EMBL/GenBank/DDBJ databases">
        <authorList>
            <person name="Harkins D.M."/>
            <person name="Durkin A.S."/>
            <person name="Brinkac L.M."/>
            <person name="Haft D.H."/>
            <person name="Selengut J.D."/>
            <person name="Sanka R."/>
            <person name="DePew J."/>
            <person name="Purushe J."/>
            <person name="Hartskeerl R.A."/>
            <person name="Ahmed A."/>
            <person name="van der Linden H."/>
            <person name="Goris M.G.A."/>
            <person name="Vinetz J.M."/>
            <person name="Sutton G.G."/>
            <person name="Nierman W.C."/>
            <person name="Fouts D.E."/>
        </authorList>
    </citation>
    <scope>NUCLEOTIDE SEQUENCE [LARGE SCALE GENOMIC DNA]</scope>
    <source>
        <strain evidence="1 2">MAVJ 401</strain>
    </source>
</reference>
<protein>
    <submittedName>
        <fullName evidence="1">Uncharacterized protein</fullName>
    </submittedName>
</protein>
<organism evidence="1 2">
    <name type="scientific">Leptospira santarosai serovar Arenal str. MAVJ 401</name>
    <dbReference type="NCBI Taxonomy" id="1049976"/>
    <lineage>
        <taxon>Bacteria</taxon>
        <taxon>Pseudomonadati</taxon>
        <taxon>Spirochaetota</taxon>
        <taxon>Spirochaetia</taxon>
        <taxon>Leptospirales</taxon>
        <taxon>Leptospiraceae</taxon>
        <taxon>Leptospira</taxon>
    </lineage>
</organism>
<sequence>MNWVLSLVGIILFELILKKKYFKYRIHVLILISMNVNQLENWKLILHLSILHNQVNLSLLEELYLLAIENYESLNERIKEEYLKSFKPENEKEVIKYFIRPLVQKKIPEYFYKPSFLIGYSVSESAINSYLKIFHSALDIKAISKKRKTIWQEFNCTLKNSLYLLLKESHNLLIGRI</sequence>
<name>M6JRH4_9LEPT</name>
<comment type="caution">
    <text evidence="1">The sequence shown here is derived from an EMBL/GenBank/DDBJ whole genome shotgun (WGS) entry which is preliminary data.</text>
</comment>
<evidence type="ECO:0000313" key="2">
    <source>
        <dbReference type="Proteomes" id="UP000012106"/>
    </source>
</evidence>
<dbReference type="Proteomes" id="UP000012106">
    <property type="component" value="Unassembled WGS sequence"/>
</dbReference>